<dbReference type="OrthoDB" id="396512at2"/>
<dbReference type="STRING" id="1324314.BVG16_05420"/>
<comment type="caution">
    <text evidence="2">The sequence shown here is derived from an EMBL/GenBank/DDBJ whole genome shotgun (WGS) entry which is preliminary data.</text>
</comment>
<dbReference type="GO" id="GO:0016740">
    <property type="term" value="F:transferase activity"/>
    <property type="evidence" value="ECO:0007669"/>
    <property type="project" value="UniProtKB-KW"/>
</dbReference>
<gene>
    <name evidence="2" type="ORF">BVG16_05420</name>
</gene>
<organism evidence="2 3">
    <name type="scientific">Paenibacillus selenitireducens</name>
    <dbReference type="NCBI Taxonomy" id="1324314"/>
    <lineage>
        <taxon>Bacteria</taxon>
        <taxon>Bacillati</taxon>
        <taxon>Bacillota</taxon>
        <taxon>Bacilli</taxon>
        <taxon>Bacillales</taxon>
        <taxon>Paenibacillaceae</taxon>
        <taxon>Paenibacillus</taxon>
    </lineage>
</organism>
<sequence>MISVIIPTVNQIDLVKQCIHSFIQTVSEIPYEIIIVDDGSPPHIQQPLLEWANSISVRCILKPSNSGFSATVNAGIREAQGAYILLVNNDIVFHEPGWLGHMMQSIQQAPNIAIVGARLLYSNQTIQHGGVFYSGRGNFDHRYRFLPANHPPALIVEDVNAVTGALLLIRKDLFQDVGLLSEAYHIAYEDIDLCYRAKQKGWRIIYCGAASAIHLEGQTRGTTPANKNPFWRKKEMEAKMTFWSKWMGVRF</sequence>
<keyword evidence="2" id="KW-0808">Transferase</keyword>
<evidence type="ECO:0000259" key="1">
    <source>
        <dbReference type="Pfam" id="PF00535"/>
    </source>
</evidence>
<protein>
    <submittedName>
        <fullName evidence="2">Glycosyl transferase family 2</fullName>
    </submittedName>
</protein>
<accession>A0A1T2XKD2</accession>
<dbReference type="Proteomes" id="UP000190188">
    <property type="component" value="Unassembled WGS sequence"/>
</dbReference>
<dbReference type="AlphaFoldDB" id="A0A1T2XKD2"/>
<dbReference type="Gene3D" id="3.90.550.10">
    <property type="entry name" value="Spore Coat Polysaccharide Biosynthesis Protein SpsA, Chain A"/>
    <property type="match status" value="1"/>
</dbReference>
<dbReference type="Pfam" id="PF00535">
    <property type="entry name" value="Glycos_transf_2"/>
    <property type="match status" value="1"/>
</dbReference>
<keyword evidence="3" id="KW-1185">Reference proteome</keyword>
<name>A0A1T2XKD2_9BACL</name>
<dbReference type="RefSeq" id="WP_078497535.1">
    <property type="nucleotide sequence ID" value="NZ_MSZX01000002.1"/>
</dbReference>
<dbReference type="PANTHER" id="PTHR43179">
    <property type="entry name" value="RHAMNOSYLTRANSFERASE WBBL"/>
    <property type="match status" value="1"/>
</dbReference>
<dbReference type="EMBL" id="MSZX01000002">
    <property type="protein sequence ID" value="OPA80186.1"/>
    <property type="molecule type" value="Genomic_DNA"/>
</dbReference>
<dbReference type="PANTHER" id="PTHR43179:SF7">
    <property type="entry name" value="RHAMNOSYLTRANSFERASE WBBL"/>
    <property type="match status" value="1"/>
</dbReference>
<evidence type="ECO:0000313" key="2">
    <source>
        <dbReference type="EMBL" id="OPA80186.1"/>
    </source>
</evidence>
<dbReference type="CDD" id="cd04186">
    <property type="entry name" value="GT_2_like_c"/>
    <property type="match status" value="1"/>
</dbReference>
<feature type="domain" description="Glycosyltransferase 2-like" evidence="1">
    <location>
        <begin position="3"/>
        <end position="125"/>
    </location>
</feature>
<proteinExistence type="predicted"/>
<evidence type="ECO:0000313" key="3">
    <source>
        <dbReference type="Proteomes" id="UP000190188"/>
    </source>
</evidence>
<dbReference type="InterPro" id="IPR001173">
    <property type="entry name" value="Glyco_trans_2-like"/>
</dbReference>
<dbReference type="InterPro" id="IPR029044">
    <property type="entry name" value="Nucleotide-diphossugar_trans"/>
</dbReference>
<dbReference type="SUPFAM" id="SSF53448">
    <property type="entry name" value="Nucleotide-diphospho-sugar transferases"/>
    <property type="match status" value="1"/>
</dbReference>
<reference evidence="2 3" key="1">
    <citation type="submission" date="2017-01" db="EMBL/GenBank/DDBJ databases">
        <title>Genome analysis of Paenibacillus selenitrireducens ES3-24.</title>
        <authorList>
            <person name="Xu D."/>
            <person name="Yao R."/>
            <person name="Zheng S."/>
        </authorList>
    </citation>
    <scope>NUCLEOTIDE SEQUENCE [LARGE SCALE GENOMIC DNA]</scope>
    <source>
        <strain evidence="2 3">ES3-24</strain>
    </source>
</reference>